<reference evidence="2" key="1">
    <citation type="journal article" date="2007" name="Nature">
        <title>The grapevine genome sequence suggests ancestral hexaploidization in major angiosperm phyla.</title>
        <authorList>
            <consortium name="The French-Italian Public Consortium for Grapevine Genome Characterization."/>
            <person name="Jaillon O."/>
            <person name="Aury J.-M."/>
            <person name="Noel B."/>
            <person name="Policriti A."/>
            <person name="Clepet C."/>
            <person name="Casagrande A."/>
            <person name="Choisne N."/>
            <person name="Aubourg S."/>
            <person name="Vitulo N."/>
            <person name="Jubin C."/>
            <person name="Vezzi A."/>
            <person name="Legeai F."/>
            <person name="Hugueney P."/>
            <person name="Dasilva C."/>
            <person name="Horner D."/>
            <person name="Mica E."/>
            <person name="Jublot D."/>
            <person name="Poulain J."/>
            <person name="Bruyere C."/>
            <person name="Billault A."/>
            <person name="Segurens B."/>
            <person name="Gouyvenoux M."/>
            <person name="Ugarte E."/>
            <person name="Cattonaro F."/>
            <person name="Anthouard V."/>
            <person name="Vico V."/>
            <person name="Del Fabbro C."/>
            <person name="Alaux M."/>
            <person name="Di Gaspero G."/>
            <person name="Dumas V."/>
            <person name="Felice N."/>
            <person name="Paillard S."/>
            <person name="Juman I."/>
            <person name="Moroldo M."/>
            <person name="Scalabrin S."/>
            <person name="Canaguier A."/>
            <person name="Le Clainche I."/>
            <person name="Malacrida G."/>
            <person name="Durand E."/>
            <person name="Pesole G."/>
            <person name="Laucou V."/>
            <person name="Chatelet P."/>
            <person name="Merdinoglu D."/>
            <person name="Delledonne M."/>
            <person name="Pezzotti M."/>
            <person name="Lecharny A."/>
            <person name="Scarpelli C."/>
            <person name="Artiguenave F."/>
            <person name="Pe M.E."/>
            <person name="Valle G."/>
            <person name="Morgante M."/>
            <person name="Caboche M."/>
            <person name="Adam-Blondon A.-F."/>
            <person name="Weissenbach J."/>
            <person name="Quetier F."/>
            <person name="Wincker P."/>
        </authorList>
    </citation>
    <scope>NUCLEOTIDE SEQUENCE [LARGE SCALE GENOMIC DNA]</scope>
    <source>
        <strain evidence="2">cv. Pinot noir / PN40024</strain>
    </source>
</reference>
<name>D7SX12_VITVI</name>
<evidence type="ECO:0000313" key="2">
    <source>
        <dbReference type="Proteomes" id="UP000009183"/>
    </source>
</evidence>
<sequence length="36" mass="4299">MSLQSNRLCNYKHLLQKYQIHTCNIELFSCLVRGML</sequence>
<dbReference type="PaxDb" id="29760-VIT_19s0027g00180.t01"/>
<protein>
    <submittedName>
        <fullName evidence="1">Uncharacterized protein</fullName>
    </submittedName>
</protein>
<dbReference type="AlphaFoldDB" id="D7SX12"/>
<dbReference type="Proteomes" id="UP000009183">
    <property type="component" value="Chromosome 19"/>
</dbReference>
<organism evidence="1 2">
    <name type="scientific">Vitis vinifera</name>
    <name type="common">Grape</name>
    <dbReference type="NCBI Taxonomy" id="29760"/>
    <lineage>
        <taxon>Eukaryota</taxon>
        <taxon>Viridiplantae</taxon>
        <taxon>Streptophyta</taxon>
        <taxon>Embryophyta</taxon>
        <taxon>Tracheophyta</taxon>
        <taxon>Spermatophyta</taxon>
        <taxon>Magnoliopsida</taxon>
        <taxon>eudicotyledons</taxon>
        <taxon>Gunneridae</taxon>
        <taxon>Pentapetalae</taxon>
        <taxon>rosids</taxon>
        <taxon>Vitales</taxon>
        <taxon>Vitaceae</taxon>
        <taxon>Viteae</taxon>
        <taxon>Vitis</taxon>
    </lineage>
</organism>
<dbReference type="HOGENOM" id="CLU_3360728_0_0_1"/>
<keyword evidence="2" id="KW-1185">Reference proteome</keyword>
<dbReference type="EMBL" id="FN595234">
    <property type="protein sequence ID" value="CBI21812.3"/>
    <property type="molecule type" value="Genomic_DNA"/>
</dbReference>
<proteinExistence type="predicted"/>
<accession>D7SX12</accession>
<evidence type="ECO:0000313" key="1">
    <source>
        <dbReference type="EMBL" id="CBI21812.3"/>
    </source>
</evidence>
<gene>
    <name evidence="1" type="ordered locus">VIT_19s0027g00180</name>
</gene>
<dbReference type="InParanoid" id="D7SX12"/>